<dbReference type="PANTHER" id="PTHR46658">
    <property type="entry name" value="CYS OR MET METABOLISM PYRIDOXAL-PHOSPHATE-DEPENDENT ENZYME"/>
    <property type="match status" value="1"/>
</dbReference>
<dbReference type="Proteomes" id="UP000289166">
    <property type="component" value="Unassembled WGS sequence"/>
</dbReference>
<dbReference type="GO" id="GO:0016829">
    <property type="term" value="F:lyase activity"/>
    <property type="evidence" value="ECO:0007669"/>
    <property type="project" value="UniProtKB-KW"/>
</dbReference>
<comment type="caution">
    <text evidence="1">The sequence shown here is derived from an EMBL/GenBank/DDBJ whole genome shotgun (WGS) entry which is preliminary data.</text>
</comment>
<evidence type="ECO:0000313" key="1">
    <source>
        <dbReference type="EMBL" id="RXE58438.1"/>
    </source>
</evidence>
<dbReference type="AlphaFoldDB" id="A0A4Q0I2K1"/>
<dbReference type="InterPro" id="IPR009651">
    <property type="entry name" value="Met_g_lyase_put"/>
</dbReference>
<proteinExistence type="predicted"/>
<dbReference type="Pfam" id="PF06838">
    <property type="entry name" value="Met_gamma_lyase"/>
    <property type="match status" value="1"/>
</dbReference>
<reference evidence="2" key="1">
    <citation type="submission" date="2018-11" db="EMBL/GenBank/DDBJ databases">
        <title>Genome sequencing of a novel mesophilic and cellulolytic organism within the genus Hungateiclostridium.</title>
        <authorList>
            <person name="Rettenmaier R."/>
            <person name="Liebl W."/>
            <person name="Zverlov V."/>
        </authorList>
    </citation>
    <scope>NUCLEOTIDE SEQUENCE [LARGE SCALE GENOMIC DNA]</scope>
    <source>
        <strain evidence="2">N2K1</strain>
    </source>
</reference>
<keyword evidence="2" id="KW-1185">Reference proteome</keyword>
<dbReference type="Gene3D" id="3.90.1150.60">
    <property type="entry name" value="Methioning gamme-lyase, C-terminal domain"/>
    <property type="match status" value="1"/>
</dbReference>
<dbReference type="Gene3D" id="3.40.640.10">
    <property type="entry name" value="Type I PLP-dependent aspartate aminotransferase-like (Major domain)"/>
    <property type="match status" value="1"/>
</dbReference>
<gene>
    <name evidence="1" type="ORF">EFD62_12305</name>
</gene>
<accession>A0A4Q0I2K1</accession>
<organism evidence="1 2">
    <name type="scientific">Acetivibrio mesophilus</name>
    <dbReference type="NCBI Taxonomy" id="2487273"/>
    <lineage>
        <taxon>Bacteria</taxon>
        <taxon>Bacillati</taxon>
        <taxon>Bacillota</taxon>
        <taxon>Clostridia</taxon>
        <taxon>Eubacteriales</taxon>
        <taxon>Oscillospiraceae</taxon>
        <taxon>Acetivibrio</taxon>
    </lineage>
</organism>
<dbReference type="PANTHER" id="PTHR46658:SF1">
    <property type="entry name" value="CYS OR MET METABOLISM PYRIDOXAL-PHOSPHATE-DEPENDENT ENZYME"/>
    <property type="match status" value="1"/>
</dbReference>
<name>A0A4Q0I2K1_9FIRM</name>
<dbReference type="OrthoDB" id="9764766at2"/>
<sequence length="430" mass="47050">MKFEPKSYLKDEFGIDNKVLRIAESVVNDITPVFDRIDSIREFNQYKVIKAMQNNKLSDSHFGGTTGYGYDDRGREVLDDVYRDVFKAEDAMVRHQIVSGTHALAICLFGNLRPQDELLALTGKPYDTLEEVIGLRGEGGGSLKEFGVSYRQLDLLKDGSIDYQSIKSAINQRTAMVLIQRSRGYEWRPALSIDEIEKAISLIKSIKSDIVVLVDNCYGEFVEDREPVEVGADIVAGSLIKNPGGGLAPTGGYIAGKKECVEKAAYRLTTPGLGKHVGASLGHNRHMFQGLFMAPHVVAESLKGAVFCAAVMEALGFETSPKVSDNRGDIIQAVRFNDPDSLIAFCQGIQKGSPVDSFVTPEPWEMPGYDSPVIMAAGAFVQGSSIELSADAPIKPPYTAYMQGGLVFEHVKLGIMISIQKMLEKGIIKI</sequence>
<dbReference type="InterPro" id="IPR015421">
    <property type="entry name" value="PyrdxlP-dep_Trfase_major"/>
</dbReference>
<evidence type="ECO:0000313" key="2">
    <source>
        <dbReference type="Proteomes" id="UP000289166"/>
    </source>
</evidence>
<keyword evidence="1" id="KW-0456">Lyase</keyword>
<dbReference type="InterPro" id="IPR015424">
    <property type="entry name" value="PyrdxlP-dep_Trfase"/>
</dbReference>
<dbReference type="SUPFAM" id="SSF53383">
    <property type="entry name" value="PLP-dependent transferases"/>
    <property type="match status" value="1"/>
</dbReference>
<protein>
    <submittedName>
        <fullName evidence="1">Methionine gamma-lyase family protein</fullName>
    </submittedName>
</protein>
<dbReference type="EMBL" id="RLII01000018">
    <property type="protein sequence ID" value="RXE58438.1"/>
    <property type="molecule type" value="Genomic_DNA"/>
</dbReference>
<dbReference type="RefSeq" id="WP_069193688.1">
    <property type="nucleotide sequence ID" value="NZ_RLII01000018.1"/>
</dbReference>